<evidence type="ECO:0000313" key="1">
    <source>
        <dbReference type="EMBL" id="MPN57528.1"/>
    </source>
</evidence>
<dbReference type="EMBL" id="VSSQ01129130">
    <property type="protein sequence ID" value="MPN57528.1"/>
    <property type="molecule type" value="Genomic_DNA"/>
</dbReference>
<comment type="caution">
    <text evidence="1">The sequence shown here is derived from an EMBL/GenBank/DDBJ whole genome shotgun (WGS) entry which is preliminary data.</text>
</comment>
<accession>A0A645J1H0</accession>
<name>A0A645J1H0_9ZZZZ</name>
<organism evidence="1">
    <name type="scientific">bioreactor metagenome</name>
    <dbReference type="NCBI Taxonomy" id="1076179"/>
    <lineage>
        <taxon>unclassified sequences</taxon>
        <taxon>metagenomes</taxon>
        <taxon>ecological metagenomes</taxon>
    </lineage>
</organism>
<dbReference type="AlphaFoldDB" id="A0A645J1H0"/>
<proteinExistence type="predicted"/>
<sequence length="109" mass="11591">MKVDFFALFAAVKGTLTTALPPPPVAVRASEEYIPTLSVPAIQDVATPLNVVLVAAPVSSPDTLIFSEILSFFKLLFVLSVVHESGISISTTRAPAKFFIVSDILLSIC</sequence>
<protein>
    <submittedName>
        <fullName evidence="1">Uncharacterized protein</fullName>
    </submittedName>
</protein>
<reference evidence="1" key="1">
    <citation type="submission" date="2019-08" db="EMBL/GenBank/DDBJ databases">
        <authorList>
            <person name="Kucharzyk K."/>
            <person name="Murdoch R.W."/>
            <person name="Higgins S."/>
            <person name="Loffler F."/>
        </authorList>
    </citation>
    <scope>NUCLEOTIDE SEQUENCE</scope>
</reference>
<gene>
    <name evidence="1" type="ORF">SDC9_205222</name>
</gene>